<feature type="transmembrane region" description="Helical" evidence="7">
    <location>
        <begin position="389"/>
        <end position="413"/>
    </location>
</feature>
<dbReference type="Proteomes" id="UP000011910">
    <property type="component" value="Unassembled WGS sequence"/>
</dbReference>
<dbReference type="PANTHER" id="PTHR43867">
    <property type="entry name" value="CELLULOSE SYNTHASE CATALYTIC SUBUNIT A [UDP-FORMING]"/>
    <property type="match status" value="1"/>
</dbReference>
<evidence type="ECO:0000313" key="8">
    <source>
        <dbReference type="EMBL" id="EMR03956.1"/>
    </source>
</evidence>
<feature type="transmembrane region" description="Helical" evidence="7">
    <location>
        <begin position="460"/>
        <end position="481"/>
    </location>
</feature>
<dbReference type="AlphaFoldDB" id="M7N9S3"/>
<dbReference type="STRING" id="1279009.ADICEAN_00923"/>
<feature type="transmembrane region" description="Helical" evidence="7">
    <location>
        <begin position="433"/>
        <end position="453"/>
    </location>
</feature>
<keyword evidence="5 7" id="KW-1133">Transmembrane helix</keyword>
<evidence type="ECO:0000313" key="9">
    <source>
        <dbReference type="Proteomes" id="UP000011910"/>
    </source>
</evidence>
<evidence type="ECO:0000256" key="6">
    <source>
        <dbReference type="ARBA" id="ARBA00023136"/>
    </source>
</evidence>
<evidence type="ECO:0000256" key="7">
    <source>
        <dbReference type="SAM" id="Phobius"/>
    </source>
</evidence>
<comment type="subcellular location">
    <subcellularLocation>
        <location evidence="1">Membrane</location>
        <topology evidence="1">Multi-pass membrane protein</topology>
    </subcellularLocation>
</comment>
<feature type="transmembrane region" description="Helical" evidence="7">
    <location>
        <begin position="326"/>
        <end position="346"/>
    </location>
</feature>
<organism evidence="8 9">
    <name type="scientific">Cesiribacter andamanensis AMV16</name>
    <dbReference type="NCBI Taxonomy" id="1279009"/>
    <lineage>
        <taxon>Bacteria</taxon>
        <taxon>Pseudomonadati</taxon>
        <taxon>Bacteroidota</taxon>
        <taxon>Cytophagia</taxon>
        <taxon>Cytophagales</taxon>
        <taxon>Cesiribacteraceae</taxon>
        <taxon>Cesiribacter</taxon>
    </lineage>
</organism>
<dbReference type="eggNOG" id="COG1215">
    <property type="taxonomic scope" value="Bacteria"/>
</dbReference>
<proteinExistence type="predicted"/>
<dbReference type="GO" id="GO:0016760">
    <property type="term" value="F:cellulose synthase (UDP-forming) activity"/>
    <property type="evidence" value="ECO:0007669"/>
    <property type="project" value="UniProtKB-EC"/>
</dbReference>
<keyword evidence="6 7" id="KW-0472">Membrane</keyword>
<dbReference type="PANTHER" id="PTHR43867:SF2">
    <property type="entry name" value="CELLULOSE SYNTHASE CATALYTIC SUBUNIT A [UDP-FORMING]"/>
    <property type="match status" value="1"/>
</dbReference>
<gene>
    <name evidence="8" type="primary">bcsA_1</name>
    <name evidence="8" type="ORF">ADICEAN_00923</name>
</gene>
<accession>M7N9S3</accession>
<dbReference type="Gene3D" id="3.90.550.10">
    <property type="entry name" value="Spore Coat Polysaccharide Biosynthesis Protein SpsA, Chain A"/>
    <property type="match status" value="1"/>
</dbReference>
<dbReference type="OrthoDB" id="9802773at2"/>
<feature type="transmembrane region" description="Helical" evidence="7">
    <location>
        <begin position="7"/>
        <end position="26"/>
    </location>
</feature>
<dbReference type="CDD" id="cd06421">
    <property type="entry name" value="CESA_CelA_like"/>
    <property type="match status" value="1"/>
</dbReference>
<feature type="transmembrane region" description="Helical" evidence="7">
    <location>
        <begin position="358"/>
        <end position="377"/>
    </location>
</feature>
<evidence type="ECO:0000256" key="4">
    <source>
        <dbReference type="ARBA" id="ARBA00022692"/>
    </source>
</evidence>
<dbReference type="EC" id="2.4.1.12" evidence="8"/>
<evidence type="ECO:0000256" key="1">
    <source>
        <dbReference type="ARBA" id="ARBA00004141"/>
    </source>
</evidence>
<reference evidence="8 9" key="1">
    <citation type="journal article" date="2013" name="Genome Announc.">
        <title>Draft Genome Sequence of Cesiribacter andamanensis Strain AMV16T, Isolated from a Soil Sample from a Mud Volcano in the Andaman Islands, India.</title>
        <authorList>
            <person name="Shivaji S."/>
            <person name="Ara S."/>
            <person name="Begum Z."/>
            <person name="Srinivas T.N."/>
            <person name="Singh A."/>
            <person name="Kumar Pinnaka A."/>
        </authorList>
    </citation>
    <scope>NUCLEOTIDE SEQUENCE [LARGE SCALE GENOMIC DNA]</scope>
    <source>
        <strain evidence="8 9">AMV16</strain>
    </source>
</reference>
<dbReference type="EMBL" id="AODQ01000014">
    <property type="protein sequence ID" value="EMR03956.1"/>
    <property type="molecule type" value="Genomic_DNA"/>
</dbReference>
<feature type="transmembrane region" description="Helical" evidence="7">
    <location>
        <begin position="38"/>
        <end position="56"/>
    </location>
</feature>
<dbReference type="RefSeq" id="WP_009194325.1">
    <property type="nucleotide sequence ID" value="NZ_AODQ01000014.1"/>
</dbReference>
<keyword evidence="3 8" id="KW-0808">Transferase</keyword>
<keyword evidence="4 7" id="KW-0812">Transmembrane</keyword>
<dbReference type="SUPFAM" id="SSF53448">
    <property type="entry name" value="Nucleotide-diphospho-sugar transferases"/>
    <property type="match status" value="1"/>
</dbReference>
<dbReference type="InterPro" id="IPR050321">
    <property type="entry name" value="Glycosyltr_2/OpgH_subfam"/>
</dbReference>
<sequence>MHKSKSVLLLTLLIFVGIGLLALFLWGFSTVVAIGHPVLYALLTLSLLFKLVRLLFEWYHYTGIRTPKVPLTPAAKAYRVDMLTTACPGEPQEMIEETLRAMVAVDYPHTTYLCDEGNDPYLKALCQELGAVHVTRSSRTHAKAGNINNALQQATGELCVILDPDHVPSPDFLQKVLPHFDDPQTGYVQVVQAYKNQSESLVARGAAEQTYNFYGPYMNAMGQYGTAQAIGANCTFRREALDSIGGHAPGLTEDMHTSMLLHAKGWKSVYVPEIVSRGLVPSSLSAYYKQQLKWSRGTFDLWFRVYPLIFRQLNWRQKLHHGLLPLYFLFGLITLIDVAVPVYALFSGDYPWHMDPLVFFAYYSPLLLCGLLIRQYAQRWLNEPHERGLHLIGGILRVGTWWIYITGFVYTLLNIKVPYIPTPKEHDTKNEVLLALPNLLLALLCVVAVIWGLERDWQPYSFLMAGFALFNALILFLAFAIGQSQWFAVVHSLDRLIRIPRFSFRWKFLFDPLARPA</sequence>
<keyword evidence="9" id="KW-1185">Reference proteome</keyword>
<dbReference type="InterPro" id="IPR029044">
    <property type="entry name" value="Nucleotide-diphossugar_trans"/>
</dbReference>
<evidence type="ECO:0000256" key="5">
    <source>
        <dbReference type="ARBA" id="ARBA00022989"/>
    </source>
</evidence>
<name>M7N9S3_9BACT</name>
<evidence type="ECO:0000256" key="2">
    <source>
        <dbReference type="ARBA" id="ARBA00022676"/>
    </source>
</evidence>
<evidence type="ECO:0000256" key="3">
    <source>
        <dbReference type="ARBA" id="ARBA00022679"/>
    </source>
</evidence>
<comment type="caution">
    <text evidence="8">The sequence shown here is derived from an EMBL/GenBank/DDBJ whole genome shotgun (WGS) entry which is preliminary data.</text>
</comment>
<protein>
    <submittedName>
        <fullName evidence="8">Cellulose synthase catalytic subunit</fullName>
        <ecNumber evidence="8">2.4.1.12</ecNumber>
    </submittedName>
</protein>
<keyword evidence="2 8" id="KW-0328">Glycosyltransferase</keyword>
<dbReference type="Pfam" id="PF13641">
    <property type="entry name" value="Glyco_tranf_2_3"/>
    <property type="match status" value="1"/>
</dbReference>
<dbReference type="PATRIC" id="fig|1279009.4.peg.933"/>
<dbReference type="GO" id="GO:0016020">
    <property type="term" value="C:membrane"/>
    <property type="evidence" value="ECO:0007669"/>
    <property type="project" value="UniProtKB-SubCell"/>
</dbReference>